<dbReference type="Gene3D" id="2.170.16.10">
    <property type="entry name" value="Hedgehog/Intein (Hint) domain"/>
    <property type="match status" value="1"/>
</dbReference>
<dbReference type="PROSITE" id="PS50817">
    <property type="entry name" value="INTEIN_N_TER"/>
    <property type="match status" value="1"/>
</dbReference>
<dbReference type="SUPFAM" id="SSF51294">
    <property type="entry name" value="Hedgehog/intein (Hint) domain"/>
    <property type="match status" value="1"/>
</dbReference>
<dbReference type="InterPro" id="IPR036844">
    <property type="entry name" value="Hint_dom_sf"/>
</dbReference>
<dbReference type="EMBL" id="WNKS01000012">
    <property type="protein sequence ID" value="MTV31984.1"/>
    <property type="molecule type" value="Genomic_DNA"/>
</dbReference>
<dbReference type="InterPro" id="IPR006141">
    <property type="entry name" value="Intein_N"/>
</dbReference>
<organism evidence="2 3">
    <name type="scientific">Rhodoblastus acidophilus</name>
    <name type="common">Rhodopseudomonas acidophila</name>
    <dbReference type="NCBI Taxonomy" id="1074"/>
    <lineage>
        <taxon>Bacteria</taxon>
        <taxon>Pseudomonadati</taxon>
        <taxon>Pseudomonadota</taxon>
        <taxon>Alphaproteobacteria</taxon>
        <taxon>Hyphomicrobiales</taxon>
        <taxon>Rhodoblastaceae</taxon>
        <taxon>Rhodoblastus</taxon>
    </lineage>
</organism>
<comment type="caution">
    <text evidence="2">The sequence shown here is derived from an EMBL/GenBank/DDBJ whole genome shotgun (WGS) entry which is preliminary data.</text>
</comment>
<dbReference type="InterPro" id="IPR028992">
    <property type="entry name" value="Hedgehog/Intein_dom"/>
</dbReference>
<gene>
    <name evidence="2" type="ORF">GJ654_13410</name>
</gene>
<dbReference type="Proteomes" id="UP000439113">
    <property type="component" value="Unassembled WGS sequence"/>
</dbReference>
<dbReference type="OrthoDB" id="6305173at2"/>
<dbReference type="Pfam" id="PF13403">
    <property type="entry name" value="Hint_2"/>
    <property type="match status" value="1"/>
</dbReference>
<name>A0A6N8DT18_RHOAC</name>
<proteinExistence type="predicted"/>
<evidence type="ECO:0000259" key="1">
    <source>
        <dbReference type="Pfam" id="PF13403"/>
    </source>
</evidence>
<feature type="domain" description="Hedgehog/Intein (Hint)" evidence="1">
    <location>
        <begin position="108"/>
        <end position="242"/>
    </location>
</feature>
<reference evidence="2 3" key="1">
    <citation type="submission" date="2019-11" db="EMBL/GenBank/DDBJ databases">
        <title>Whole-genome sequence of a Rhodoblastus acidophilus DSM 142.</title>
        <authorList>
            <person name="Kyndt J.A."/>
            <person name="Meyer T.E."/>
        </authorList>
    </citation>
    <scope>NUCLEOTIDE SEQUENCE [LARGE SCALE GENOMIC DNA]</scope>
    <source>
        <strain evidence="2 3">DSM 142</strain>
    </source>
</reference>
<protein>
    <recommendedName>
        <fullName evidence="1">Hedgehog/Intein (Hint) domain-containing protein</fullName>
    </recommendedName>
</protein>
<evidence type="ECO:0000313" key="2">
    <source>
        <dbReference type="EMBL" id="MTV31984.1"/>
    </source>
</evidence>
<dbReference type="AlphaFoldDB" id="A0A6N8DT18"/>
<evidence type="ECO:0000313" key="3">
    <source>
        <dbReference type="Proteomes" id="UP000439113"/>
    </source>
</evidence>
<accession>A0A6N8DT18</accession>
<sequence length="302" mass="32387">MLDGVSNTYIDFAGAGVLDLTGEGAGGSGEMAKFQATVENFDGDDKIMVASSGHAGDKVHFNAKTDILTVTAADGSVIEQIQLDGDYKGMKFSLQENGGVDTITVSAICFYRGTMIRTPDGEKAVETLKAGDLVMTTDGVAAPVSWLGRQTISTVFSDPEKVWPIRIKSGALGENVPSRDLVLSPDHAVLVDGVLVHAGALVNGVSIVRQSIVPRVFTYYHVELDDHALILAENTPAETFIDHPRRLAFDNWDERQALHPFGKDMDEMPFARAKSSRQVPVHIRVALAARAQKLGLVAAKVA</sequence>
<dbReference type="GO" id="GO:0016539">
    <property type="term" value="P:intein-mediated protein splicing"/>
    <property type="evidence" value="ECO:0007669"/>
    <property type="project" value="InterPro"/>
</dbReference>